<keyword evidence="5" id="KW-0732">Signal</keyword>
<dbReference type="PROSITE" id="PS00287">
    <property type="entry name" value="CYSTATIN"/>
    <property type="match status" value="1"/>
</dbReference>
<feature type="non-terminal residue" evidence="7">
    <location>
        <position position="141"/>
    </location>
</feature>
<keyword evidence="2" id="KW-0646">Protease inhibitor</keyword>
<dbReference type="InterPro" id="IPR046350">
    <property type="entry name" value="Cystatin_sf"/>
</dbReference>
<dbReference type="SMART" id="SM00043">
    <property type="entry name" value="CY"/>
    <property type="match status" value="1"/>
</dbReference>
<evidence type="ECO:0000313" key="8">
    <source>
        <dbReference type="Proteomes" id="UP000475037"/>
    </source>
</evidence>
<feature type="non-terminal residue" evidence="7">
    <location>
        <position position="1"/>
    </location>
</feature>
<dbReference type="PANTHER" id="PTHR46186">
    <property type="entry name" value="CYSTATIN"/>
    <property type="match status" value="1"/>
</dbReference>
<organism evidence="7 8">
    <name type="scientific">Crocuta crocuta</name>
    <name type="common">Spotted hyena</name>
    <dbReference type="NCBI Taxonomy" id="9678"/>
    <lineage>
        <taxon>Eukaryota</taxon>
        <taxon>Metazoa</taxon>
        <taxon>Chordata</taxon>
        <taxon>Craniata</taxon>
        <taxon>Vertebrata</taxon>
        <taxon>Euteleostomi</taxon>
        <taxon>Mammalia</taxon>
        <taxon>Eutheria</taxon>
        <taxon>Laurasiatheria</taxon>
        <taxon>Carnivora</taxon>
        <taxon>Feliformia</taxon>
        <taxon>Hyaenidae</taxon>
        <taxon>Crocuta</taxon>
    </lineage>
</organism>
<evidence type="ECO:0000256" key="3">
    <source>
        <dbReference type="ARBA" id="ARBA00022704"/>
    </source>
</evidence>
<name>A0A6G1ABH6_CROCR</name>
<dbReference type="GO" id="GO:0004869">
    <property type="term" value="F:cysteine-type endopeptidase inhibitor activity"/>
    <property type="evidence" value="ECO:0007669"/>
    <property type="project" value="UniProtKB-KW"/>
</dbReference>
<dbReference type="CDD" id="cd00042">
    <property type="entry name" value="CY"/>
    <property type="match status" value="1"/>
</dbReference>
<dbReference type="Gene3D" id="3.10.450.10">
    <property type="match status" value="1"/>
</dbReference>
<dbReference type="InterPro" id="IPR000010">
    <property type="entry name" value="Cystatin_dom"/>
</dbReference>
<evidence type="ECO:0000256" key="1">
    <source>
        <dbReference type="ARBA" id="ARBA00009403"/>
    </source>
</evidence>
<comment type="similarity">
    <text evidence="1">Belongs to the cystatin family.</text>
</comment>
<sequence>MAQLLHTPLLLLAALALVLAQVVNSQRNFKVGAPGDAGVNDKDVQDALKFALREYNKASNDENYSRVLRVMGAQRQVVAGVNYFLNVEIGRTKCTKSEPNLESCPFYEQPDLLRKKLCSFQIYTVPWLSKNSLVKSHCHDA</sequence>
<evidence type="ECO:0000256" key="2">
    <source>
        <dbReference type="ARBA" id="ARBA00022690"/>
    </source>
</evidence>
<comment type="caution">
    <text evidence="7">The sequence shown here is derived from an EMBL/GenBank/DDBJ whole genome shotgun (WGS) entry which is preliminary data.</text>
</comment>
<evidence type="ECO:0000259" key="6">
    <source>
        <dbReference type="SMART" id="SM00043"/>
    </source>
</evidence>
<keyword evidence="3" id="KW-0789">Thiol protease inhibitor</keyword>
<protein>
    <submittedName>
        <fullName evidence="7">CYTC protein</fullName>
    </submittedName>
</protein>
<dbReference type="GO" id="GO:0005737">
    <property type="term" value="C:cytoplasm"/>
    <property type="evidence" value="ECO:0007669"/>
    <property type="project" value="TreeGrafter"/>
</dbReference>
<dbReference type="PANTHER" id="PTHR46186:SF2">
    <property type="entry name" value="CYSTATIN"/>
    <property type="match status" value="1"/>
</dbReference>
<feature type="domain" description="Cystatin" evidence="6">
    <location>
        <begin position="32"/>
        <end position="139"/>
    </location>
</feature>
<feature type="chain" id="PRO_5026178269" evidence="5">
    <location>
        <begin position="21"/>
        <end position="141"/>
    </location>
</feature>
<proteinExistence type="inferred from homology"/>
<evidence type="ECO:0000313" key="7">
    <source>
        <dbReference type="EMBL" id="KAF0873148.1"/>
    </source>
</evidence>
<dbReference type="GO" id="GO:0031982">
    <property type="term" value="C:vesicle"/>
    <property type="evidence" value="ECO:0007669"/>
    <property type="project" value="TreeGrafter"/>
</dbReference>
<gene>
    <name evidence="7" type="primary">Cst3_1</name>
    <name evidence="7" type="ORF">FOF47_R16827</name>
</gene>
<dbReference type="Pfam" id="PF00031">
    <property type="entry name" value="Cystatin"/>
    <property type="match status" value="1"/>
</dbReference>
<dbReference type="AlphaFoldDB" id="A0A6G1ABH6"/>
<keyword evidence="8" id="KW-1185">Reference proteome</keyword>
<dbReference type="Proteomes" id="UP000475037">
    <property type="component" value="Unassembled WGS sequence"/>
</dbReference>
<dbReference type="EMBL" id="VOAJ01005954">
    <property type="protein sequence ID" value="KAF0873148.1"/>
    <property type="molecule type" value="Genomic_DNA"/>
</dbReference>
<dbReference type="GO" id="GO:0005615">
    <property type="term" value="C:extracellular space"/>
    <property type="evidence" value="ECO:0007669"/>
    <property type="project" value="TreeGrafter"/>
</dbReference>
<dbReference type="InterPro" id="IPR018073">
    <property type="entry name" value="Prot_inh_cystat_CS"/>
</dbReference>
<evidence type="ECO:0000256" key="5">
    <source>
        <dbReference type="SAM" id="SignalP"/>
    </source>
</evidence>
<keyword evidence="4" id="KW-1015">Disulfide bond</keyword>
<feature type="signal peptide" evidence="5">
    <location>
        <begin position="1"/>
        <end position="20"/>
    </location>
</feature>
<evidence type="ECO:0000256" key="4">
    <source>
        <dbReference type="ARBA" id="ARBA00023157"/>
    </source>
</evidence>
<reference evidence="7 8" key="1">
    <citation type="submission" date="2019-11" db="EMBL/GenBank/DDBJ databases">
        <authorList>
            <person name="Yang C."/>
            <person name="Li F."/>
        </authorList>
    </citation>
    <scope>NUCLEOTIDE SEQUENCE [LARGE SCALE GENOMIC DNA]</scope>
    <source>
        <strain evidence="7">KB4526</strain>
        <tissue evidence="7">Muscle</tissue>
    </source>
</reference>
<dbReference type="FunFam" id="3.10.450.10:FF:000004">
    <property type="entry name" value="Cystatin C"/>
    <property type="match status" value="1"/>
</dbReference>
<accession>A0A6G1ABH6</accession>
<dbReference type="SUPFAM" id="SSF54403">
    <property type="entry name" value="Cystatin/monellin"/>
    <property type="match status" value="1"/>
</dbReference>